<dbReference type="InterPro" id="IPR029058">
    <property type="entry name" value="AB_hydrolase_fold"/>
</dbReference>
<dbReference type="Pfam" id="PF00326">
    <property type="entry name" value="Peptidase_S9"/>
    <property type="match status" value="1"/>
</dbReference>
<dbReference type="InterPro" id="IPR001375">
    <property type="entry name" value="Peptidase_S9_cat"/>
</dbReference>
<evidence type="ECO:0000256" key="1">
    <source>
        <dbReference type="ARBA" id="ARBA00010040"/>
    </source>
</evidence>
<evidence type="ECO:0000313" key="5">
    <source>
        <dbReference type="EMBL" id="QIK51973.1"/>
    </source>
</evidence>
<comment type="similarity">
    <text evidence="1">Belongs to the peptidase S9C family.</text>
</comment>
<dbReference type="SUPFAM" id="SSF53474">
    <property type="entry name" value="alpha/beta-Hydrolases"/>
    <property type="match status" value="1"/>
</dbReference>
<dbReference type="AlphaFoldDB" id="A0A6G7WI83"/>
<dbReference type="PANTHER" id="PTHR42776">
    <property type="entry name" value="SERINE PEPTIDASE S9 FAMILY MEMBER"/>
    <property type="match status" value="1"/>
</dbReference>
<dbReference type="Gene3D" id="3.40.50.1820">
    <property type="entry name" value="alpha/beta hydrolase"/>
    <property type="match status" value="1"/>
</dbReference>
<keyword evidence="2" id="KW-0645">Protease</keyword>
<evidence type="ECO:0000313" key="6">
    <source>
        <dbReference type="Proteomes" id="UP000501830"/>
    </source>
</evidence>
<name>A0A6G7WI83_9LACT</name>
<keyword evidence="3" id="KW-0378">Hydrolase</keyword>
<dbReference type="GO" id="GO:0004252">
    <property type="term" value="F:serine-type endopeptidase activity"/>
    <property type="evidence" value="ECO:0007669"/>
    <property type="project" value="TreeGrafter"/>
</dbReference>
<dbReference type="InterPro" id="IPR011042">
    <property type="entry name" value="6-blade_b-propeller_TolB-like"/>
</dbReference>
<gene>
    <name evidence="5" type="ORF">G7058_08010</name>
</gene>
<accession>A0A6G7WI83</accession>
<sequence>MDKATVTTESLFDLKSLGQPVAHGNRIFYIETIPNKEENGYHSYIYSIDRTTKERRRWGDAGTSQALLTISPNGKYLSYLGNANKDKKMQVMIMPLDGGSAYALTEEKNGVSTYRWAENGATVYYQTYEKNEEEKDSDLKEKKMPNTTEIDKLTYKLDGMGMLPKDLTYQIKKIGVASRDVATLLEDTESVRLNYVAHDESYLLIAGELDSADEWNYGGTVYYYDVASKEKRSLTISVPKGSFSFAAMSKNEDYLLLNGNDFEYAFVTLSRIYGYDMKTHELKCLTADLDAEISDVMVADFQQNVYGLPIEWLNETEFLFPATQHGKTQLYKGNCDGETKLVFDQRVHLTDGHLIAGSETLAVTYSTLTKTSELAVLDLASGELDVLYQPNAAFFKEHAVVEPEMFWYKGADDWDIQGWYVPPVAEKANHPAILYIHGGPQVCYGESYFHEMQVLAARGYGVIMLNPRGGNGYGQDFVASILGDYGNKDFADLMLGTDYVLEQHPEIDKDRVYVMGGSYGGFMTNWIVGHTDRFRAAISQRSISNWISFYGTSDVGAFFVEFQLKRDLSDVDGLWRMSPLAHAAHAKTPILLMHSEQDLRCPMEQAEQFYVAMKKHGVDTKLITFPQSNHGLSREGLPNLRVKRADAIFEWLEKY</sequence>
<dbReference type="PANTHER" id="PTHR42776:SF27">
    <property type="entry name" value="DIPEPTIDYL PEPTIDASE FAMILY MEMBER 6"/>
    <property type="match status" value="1"/>
</dbReference>
<dbReference type="GeneID" id="94553224"/>
<proteinExistence type="inferred from homology"/>
<dbReference type="SUPFAM" id="SSF82171">
    <property type="entry name" value="DPP6 N-terminal domain-like"/>
    <property type="match status" value="1"/>
</dbReference>
<dbReference type="Gene3D" id="2.120.10.30">
    <property type="entry name" value="TolB, C-terminal domain"/>
    <property type="match status" value="1"/>
</dbReference>
<dbReference type="GO" id="GO:0006508">
    <property type="term" value="P:proteolysis"/>
    <property type="evidence" value="ECO:0007669"/>
    <property type="project" value="UniProtKB-KW"/>
</dbReference>
<evidence type="ECO:0000259" key="4">
    <source>
        <dbReference type="Pfam" id="PF00326"/>
    </source>
</evidence>
<keyword evidence="6" id="KW-1185">Reference proteome</keyword>
<protein>
    <submittedName>
        <fullName evidence="5">S9 family peptidase</fullName>
    </submittedName>
</protein>
<feature type="domain" description="Peptidase S9 prolyl oligopeptidase catalytic" evidence="4">
    <location>
        <begin position="447"/>
        <end position="655"/>
    </location>
</feature>
<dbReference type="RefSeq" id="WP_166063035.1">
    <property type="nucleotide sequence ID" value="NZ_CP049889.1"/>
</dbReference>
<evidence type="ECO:0000256" key="3">
    <source>
        <dbReference type="ARBA" id="ARBA00022801"/>
    </source>
</evidence>
<dbReference type="EMBL" id="CP049889">
    <property type="protein sequence ID" value="QIK51973.1"/>
    <property type="molecule type" value="Genomic_DNA"/>
</dbReference>
<dbReference type="FunFam" id="3.40.50.1820:FF:000028">
    <property type="entry name" value="S9 family peptidase"/>
    <property type="match status" value="1"/>
</dbReference>
<evidence type="ECO:0000256" key="2">
    <source>
        <dbReference type="ARBA" id="ARBA00022670"/>
    </source>
</evidence>
<organism evidence="5 6">
    <name type="scientific">Jeotgalibaca porci</name>
    <dbReference type="NCBI Taxonomy" id="1868793"/>
    <lineage>
        <taxon>Bacteria</taxon>
        <taxon>Bacillati</taxon>
        <taxon>Bacillota</taxon>
        <taxon>Bacilli</taxon>
        <taxon>Lactobacillales</taxon>
        <taxon>Carnobacteriaceae</taxon>
        <taxon>Jeotgalibaca</taxon>
    </lineage>
</organism>
<dbReference type="Proteomes" id="UP000501830">
    <property type="component" value="Chromosome"/>
</dbReference>
<reference evidence="5 6" key="1">
    <citation type="journal article" date="2017" name="Int. J. Syst. Evol. Microbiol.">
        <title>Jeotgalibaca porci sp. nov. and Jeotgalibaca arthritidis sp. nov., isolated from pigs, and emended description of the genus Jeotgalibaca.</title>
        <authorList>
            <person name="Zamora L."/>
            <person name="Perez-Sancho M."/>
            <person name="Dominguez L."/>
            <person name="Fernandez-Garayzabal J.F."/>
            <person name="Vela A.I."/>
        </authorList>
    </citation>
    <scope>NUCLEOTIDE SEQUENCE [LARGE SCALE GENOMIC DNA]</scope>
    <source>
        <strain evidence="5 6">CCUG 69148</strain>
    </source>
</reference>
<dbReference type="KEGG" id="jpo:G7058_08010"/>